<dbReference type="Pfam" id="PF00651">
    <property type="entry name" value="BTB"/>
    <property type="match status" value="1"/>
</dbReference>
<dbReference type="Proteomes" id="UP001215598">
    <property type="component" value="Unassembled WGS sequence"/>
</dbReference>
<dbReference type="SMART" id="SM00225">
    <property type="entry name" value="BTB"/>
    <property type="match status" value="1"/>
</dbReference>
<dbReference type="PROSITE" id="PS50097">
    <property type="entry name" value="BTB"/>
    <property type="match status" value="1"/>
</dbReference>
<evidence type="ECO:0000259" key="1">
    <source>
        <dbReference type="PROSITE" id="PS50097"/>
    </source>
</evidence>
<comment type="caution">
    <text evidence="2">The sequence shown here is derived from an EMBL/GenBank/DDBJ whole genome shotgun (WGS) entry which is preliminary data.</text>
</comment>
<dbReference type="EMBL" id="JARKIB010000016">
    <property type="protein sequence ID" value="KAJ7770700.1"/>
    <property type="molecule type" value="Genomic_DNA"/>
</dbReference>
<protein>
    <recommendedName>
        <fullName evidence="1">BTB domain-containing protein</fullName>
    </recommendedName>
</protein>
<keyword evidence="3" id="KW-1185">Reference proteome</keyword>
<name>A0AAD7JUA7_9AGAR</name>
<dbReference type="InterPro" id="IPR000210">
    <property type="entry name" value="BTB/POZ_dom"/>
</dbReference>
<sequence length="304" mass="35458">MKPTSHCILWSDDEGCVVIKAEQRKFCVSRHLLAFHSPIFASMFELATGNEVELLEDGHEEVTVFLRALLDPRYSAPLDFEDALGILRLAHKYDVPFLVERAIIHLESIYPTTLAHAVHPTILADVVGEFNFWAVDVFKRIGAVWLLPSAYFSISVEPWSNYRERFSLEIQEMALRVQVFNMQNSIRLLEVITSESLCDCRVECDYHKQKAIHLFIQNGARDFNFLRQWDALSWQKLDEALCAQCFQTVQLRYQQRLDEMWKELPGVCTMGSWEDLTKKRVDYFRDLHECVKQRSEAEYTRVGI</sequence>
<evidence type="ECO:0000313" key="3">
    <source>
        <dbReference type="Proteomes" id="UP001215598"/>
    </source>
</evidence>
<reference evidence="2" key="1">
    <citation type="submission" date="2023-03" db="EMBL/GenBank/DDBJ databases">
        <title>Massive genome expansion in bonnet fungi (Mycena s.s.) driven by repeated elements and novel gene families across ecological guilds.</title>
        <authorList>
            <consortium name="Lawrence Berkeley National Laboratory"/>
            <person name="Harder C.B."/>
            <person name="Miyauchi S."/>
            <person name="Viragh M."/>
            <person name="Kuo A."/>
            <person name="Thoen E."/>
            <person name="Andreopoulos B."/>
            <person name="Lu D."/>
            <person name="Skrede I."/>
            <person name="Drula E."/>
            <person name="Henrissat B."/>
            <person name="Morin E."/>
            <person name="Kohler A."/>
            <person name="Barry K."/>
            <person name="LaButti K."/>
            <person name="Morin E."/>
            <person name="Salamov A."/>
            <person name="Lipzen A."/>
            <person name="Mereny Z."/>
            <person name="Hegedus B."/>
            <person name="Baldrian P."/>
            <person name="Stursova M."/>
            <person name="Weitz H."/>
            <person name="Taylor A."/>
            <person name="Grigoriev I.V."/>
            <person name="Nagy L.G."/>
            <person name="Martin F."/>
            <person name="Kauserud H."/>
        </authorList>
    </citation>
    <scope>NUCLEOTIDE SEQUENCE</scope>
    <source>
        <strain evidence="2">CBHHK182m</strain>
    </source>
</reference>
<proteinExistence type="predicted"/>
<dbReference type="InterPro" id="IPR011333">
    <property type="entry name" value="SKP1/BTB/POZ_sf"/>
</dbReference>
<evidence type="ECO:0000313" key="2">
    <source>
        <dbReference type="EMBL" id="KAJ7770700.1"/>
    </source>
</evidence>
<dbReference type="CDD" id="cd18186">
    <property type="entry name" value="BTB_POZ_ZBTB_KLHL-like"/>
    <property type="match status" value="1"/>
</dbReference>
<dbReference type="Gene3D" id="3.30.710.10">
    <property type="entry name" value="Potassium Channel Kv1.1, Chain A"/>
    <property type="match status" value="1"/>
</dbReference>
<feature type="domain" description="BTB" evidence="1">
    <location>
        <begin position="15"/>
        <end position="82"/>
    </location>
</feature>
<accession>A0AAD7JUA7</accession>
<dbReference type="AlphaFoldDB" id="A0AAD7JUA7"/>
<organism evidence="2 3">
    <name type="scientific">Mycena metata</name>
    <dbReference type="NCBI Taxonomy" id="1033252"/>
    <lineage>
        <taxon>Eukaryota</taxon>
        <taxon>Fungi</taxon>
        <taxon>Dikarya</taxon>
        <taxon>Basidiomycota</taxon>
        <taxon>Agaricomycotina</taxon>
        <taxon>Agaricomycetes</taxon>
        <taxon>Agaricomycetidae</taxon>
        <taxon>Agaricales</taxon>
        <taxon>Marasmiineae</taxon>
        <taxon>Mycenaceae</taxon>
        <taxon>Mycena</taxon>
    </lineage>
</organism>
<dbReference type="SUPFAM" id="SSF54695">
    <property type="entry name" value="POZ domain"/>
    <property type="match status" value="1"/>
</dbReference>
<gene>
    <name evidence="2" type="ORF">B0H16DRAFT_219508</name>
</gene>